<protein>
    <submittedName>
        <fullName evidence="2">Poly(Hydroxyalcanoate) granule associated protein</fullName>
    </submittedName>
</protein>
<feature type="region of interest" description="Disordered" evidence="1">
    <location>
        <begin position="1"/>
        <end position="26"/>
    </location>
</feature>
<sequence length="213" mass="23244">MTSAKKTTRGKSARKGAPEVQAFEDRTFEEQHFEEQAERLAKSISESAQQIWLAGLGAFARAQAEGTRLFEGLVKEGQGLEQSARKLADGQTEAMREAVESRVAQAREQTSHAWGRLEKAFEGRVQQALSRLGVPGQEDLAELSRRIDALADQLPGYRTAGASRKATAKKPAMKKPAVRKPAVRKAVASKPVTKKPAVKKTGAKQTVRRARPS</sequence>
<gene>
    <name evidence="2" type="ORF">FKV23_08515</name>
</gene>
<accession>A0A514BRX3</accession>
<dbReference type="AlphaFoldDB" id="A0A514BRX3"/>
<feature type="compositionally biased region" description="Basic residues" evidence="1">
    <location>
        <begin position="166"/>
        <end position="183"/>
    </location>
</feature>
<evidence type="ECO:0000313" key="2">
    <source>
        <dbReference type="EMBL" id="QDH70133.1"/>
    </source>
</evidence>
<evidence type="ECO:0000313" key="3">
    <source>
        <dbReference type="Proteomes" id="UP000317199"/>
    </source>
</evidence>
<name>A0A514BRX3_9GAMM</name>
<proteinExistence type="predicted"/>
<dbReference type="EMBL" id="CP041242">
    <property type="protein sequence ID" value="QDH70133.1"/>
    <property type="molecule type" value="Genomic_DNA"/>
</dbReference>
<dbReference type="Proteomes" id="UP000317199">
    <property type="component" value="Chromosome"/>
</dbReference>
<keyword evidence="3" id="KW-1185">Reference proteome</keyword>
<dbReference type="RefSeq" id="WP_141623469.1">
    <property type="nucleotide sequence ID" value="NZ_CP041242.1"/>
</dbReference>
<dbReference type="OrthoDB" id="5801582at2"/>
<evidence type="ECO:0000256" key="1">
    <source>
        <dbReference type="SAM" id="MobiDB-lite"/>
    </source>
</evidence>
<organism evidence="2 3">
    <name type="scientific">Marilutibacter alkalisoli</name>
    <dbReference type="NCBI Taxonomy" id="2591633"/>
    <lineage>
        <taxon>Bacteria</taxon>
        <taxon>Pseudomonadati</taxon>
        <taxon>Pseudomonadota</taxon>
        <taxon>Gammaproteobacteria</taxon>
        <taxon>Lysobacterales</taxon>
        <taxon>Lysobacteraceae</taxon>
        <taxon>Marilutibacter</taxon>
    </lineage>
</organism>
<feature type="region of interest" description="Disordered" evidence="1">
    <location>
        <begin position="157"/>
        <end position="213"/>
    </location>
</feature>
<dbReference type="Pfam" id="PF05597">
    <property type="entry name" value="Phasin"/>
    <property type="match status" value="1"/>
</dbReference>
<feature type="compositionally biased region" description="Basic residues" evidence="1">
    <location>
        <begin position="1"/>
        <end position="14"/>
    </location>
</feature>
<dbReference type="NCBIfam" id="TIGR01837">
    <property type="entry name" value="PHA_granule_1"/>
    <property type="match status" value="1"/>
</dbReference>
<dbReference type="PANTHER" id="PTHR38664:SF1">
    <property type="entry name" value="SLR0058 PROTEIN"/>
    <property type="match status" value="1"/>
</dbReference>
<feature type="compositionally biased region" description="Basic residues" evidence="1">
    <location>
        <begin position="192"/>
        <end position="213"/>
    </location>
</feature>
<dbReference type="InterPro" id="IPR008769">
    <property type="entry name" value="PhaF_PhaI"/>
</dbReference>
<dbReference type="PANTHER" id="PTHR38664">
    <property type="entry name" value="SLR0058 PROTEIN"/>
    <property type="match status" value="1"/>
</dbReference>
<reference evidence="2 3" key="1">
    <citation type="submission" date="2019-06" db="EMBL/GenBank/DDBJ databases">
        <title>Lysobacter alkalisoli sp. nov. isolated from saline-alkali soil.</title>
        <authorList>
            <person name="Sun J.-Q."/>
            <person name="Xu L."/>
        </authorList>
    </citation>
    <scope>NUCLEOTIDE SEQUENCE [LARGE SCALE GENOMIC DNA]</scope>
    <source>
        <strain evidence="2 3">SJ-36</strain>
    </source>
</reference>
<dbReference type="KEGG" id="lyj:FKV23_08515"/>